<sequence length="78" mass="8695">MIGGAFSDSDATWQWAFHRKLLVRAVMDPIYFLLLPDFQPQKDIPLLKRLGQIEYIGALLSIGTLLSTIMATNFGGVL</sequence>
<name>A0A4S3J4R3_9EURO</name>
<accession>A0A4S3J4R3</accession>
<keyword evidence="3" id="KW-1185">Reference proteome</keyword>
<keyword evidence="1" id="KW-0472">Membrane</keyword>
<evidence type="ECO:0000313" key="2">
    <source>
        <dbReference type="EMBL" id="THC89876.1"/>
    </source>
</evidence>
<gene>
    <name evidence="2" type="ORF">EYZ11_010664</name>
</gene>
<reference evidence="2 3" key="1">
    <citation type="submission" date="2019-03" db="EMBL/GenBank/DDBJ databases">
        <title>The genome sequence of a newly discovered highly antifungal drug resistant Aspergillus species, Aspergillus tanneri NIH 1004.</title>
        <authorList>
            <person name="Mounaud S."/>
            <person name="Singh I."/>
            <person name="Joardar V."/>
            <person name="Pakala S."/>
            <person name="Pakala S."/>
            <person name="Venepally P."/>
            <person name="Hoover J."/>
            <person name="Nierman W."/>
            <person name="Chung J."/>
            <person name="Losada L."/>
        </authorList>
    </citation>
    <scope>NUCLEOTIDE SEQUENCE [LARGE SCALE GENOMIC DNA]</scope>
    <source>
        <strain evidence="2 3">NIH1004</strain>
    </source>
</reference>
<evidence type="ECO:0000256" key="1">
    <source>
        <dbReference type="SAM" id="Phobius"/>
    </source>
</evidence>
<dbReference type="Proteomes" id="UP000308092">
    <property type="component" value="Unassembled WGS sequence"/>
</dbReference>
<feature type="transmembrane region" description="Helical" evidence="1">
    <location>
        <begin position="55"/>
        <end position="75"/>
    </location>
</feature>
<organism evidence="2 3">
    <name type="scientific">Aspergillus tanneri</name>
    <dbReference type="NCBI Taxonomy" id="1220188"/>
    <lineage>
        <taxon>Eukaryota</taxon>
        <taxon>Fungi</taxon>
        <taxon>Dikarya</taxon>
        <taxon>Ascomycota</taxon>
        <taxon>Pezizomycotina</taxon>
        <taxon>Eurotiomycetes</taxon>
        <taxon>Eurotiomycetidae</taxon>
        <taxon>Eurotiales</taxon>
        <taxon>Aspergillaceae</taxon>
        <taxon>Aspergillus</taxon>
        <taxon>Aspergillus subgen. Circumdati</taxon>
    </lineage>
</organism>
<dbReference type="VEuPathDB" id="FungiDB:EYZ11_010664"/>
<dbReference type="AlphaFoldDB" id="A0A4S3J4R3"/>
<protein>
    <submittedName>
        <fullName evidence="2">Uncharacterized protein</fullName>
    </submittedName>
</protein>
<proteinExistence type="predicted"/>
<evidence type="ECO:0000313" key="3">
    <source>
        <dbReference type="Proteomes" id="UP000308092"/>
    </source>
</evidence>
<comment type="caution">
    <text evidence="2">The sequence shown here is derived from an EMBL/GenBank/DDBJ whole genome shotgun (WGS) entry which is preliminary data.</text>
</comment>
<keyword evidence="1" id="KW-0812">Transmembrane</keyword>
<keyword evidence="1" id="KW-1133">Transmembrane helix</keyword>
<dbReference type="EMBL" id="SOSA01000590">
    <property type="protein sequence ID" value="THC89876.1"/>
    <property type="molecule type" value="Genomic_DNA"/>
</dbReference>